<sequence>MDEVLEKTHNLQVTDEEEWEIDKSLSITIAKFNLRERLCTNTEHSSGFLKRVLGGIWRLKETEWNIKVKEKFNSGLFLTFTFASKSIQNRVLSKMPSHLSNGLLILGKMENSNESWKNDLTNFPIWGKAMGVPIDFLTKNNTVRMANKAGEVIQVQNSDVSKMVADGFFRFRNAKGGQSALLQDRENSSANREPGDKEKVQDDGGKGKRRMVEELEVGSKDVAKENRKKVSVKKDSKEKKGKIEGKVASVSQEGDSWHMGKVTQHFHKDDVPWIQGIPIDMYIEDSLSWPYTPNGQYMVKSGYRVGREINLHPTRCYNMEGIHKWWKMIWSMQLPPRMKLFSWRICHNWLPAKTNLLYRGMHVNPICESCGNNAETLTHVLWSCAKTKVVWKLIPWYKKCESVRDGSMFDILMSLQNRLDKSEFEEAIKVMWAILENRNRKWNKLPTMNGIQLLDWVFSAYPRRLQYKLVGLPPPPPKSKQWKKPTTDSHCVNCDAAMNQESTGVGLGFILRNWQGEILLAGMVPE</sequence>
<evidence type="ECO:0000259" key="2">
    <source>
        <dbReference type="Pfam" id="PF13966"/>
    </source>
</evidence>
<accession>A0A7J6G1X2</accession>
<gene>
    <name evidence="3" type="ORF">F8388_022710</name>
</gene>
<evidence type="ECO:0000313" key="4">
    <source>
        <dbReference type="Proteomes" id="UP000525078"/>
    </source>
</evidence>
<feature type="region of interest" description="Disordered" evidence="1">
    <location>
        <begin position="225"/>
        <end position="251"/>
    </location>
</feature>
<organism evidence="3 4">
    <name type="scientific">Cannabis sativa</name>
    <name type="common">Hemp</name>
    <name type="synonym">Marijuana</name>
    <dbReference type="NCBI Taxonomy" id="3483"/>
    <lineage>
        <taxon>Eukaryota</taxon>
        <taxon>Viridiplantae</taxon>
        <taxon>Streptophyta</taxon>
        <taxon>Embryophyta</taxon>
        <taxon>Tracheophyta</taxon>
        <taxon>Spermatophyta</taxon>
        <taxon>Magnoliopsida</taxon>
        <taxon>eudicotyledons</taxon>
        <taxon>Gunneridae</taxon>
        <taxon>Pentapetalae</taxon>
        <taxon>rosids</taxon>
        <taxon>fabids</taxon>
        <taxon>Rosales</taxon>
        <taxon>Cannabaceae</taxon>
        <taxon>Cannabis</taxon>
    </lineage>
</organism>
<dbReference type="Pfam" id="PF13966">
    <property type="entry name" value="zf-RVT"/>
    <property type="match status" value="1"/>
</dbReference>
<dbReference type="Proteomes" id="UP000525078">
    <property type="component" value="Unassembled WGS sequence"/>
</dbReference>
<comment type="caution">
    <text evidence="3">The sequence shown here is derived from an EMBL/GenBank/DDBJ whole genome shotgun (WGS) entry which is preliminary data.</text>
</comment>
<proteinExistence type="predicted"/>
<feature type="region of interest" description="Disordered" evidence="1">
    <location>
        <begin position="179"/>
        <end position="209"/>
    </location>
</feature>
<evidence type="ECO:0000313" key="3">
    <source>
        <dbReference type="EMBL" id="KAF4376994.1"/>
    </source>
</evidence>
<feature type="compositionally biased region" description="Basic and acidic residues" evidence="1">
    <location>
        <begin position="183"/>
        <end position="209"/>
    </location>
</feature>
<dbReference type="InterPro" id="IPR026960">
    <property type="entry name" value="RVT-Znf"/>
</dbReference>
<feature type="domain" description="Reverse transcriptase zinc-binding" evidence="2">
    <location>
        <begin position="316"/>
        <end position="391"/>
    </location>
</feature>
<reference evidence="3 4" key="1">
    <citation type="journal article" date="2020" name="bioRxiv">
        <title>Sequence and annotation of 42 cannabis genomes reveals extensive copy number variation in cannabinoid synthesis and pathogen resistance genes.</title>
        <authorList>
            <person name="Mckernan K.J."/>
            <person name="Helbert Y."/>
            <person name="Kane L.T."/>
            <person name="Ebling H."/>
            <person name="Zhang L."/>
            <person name="Liu B."/>
            <person name="Eaton Z."/>
            <person name="Mclaughlin S."/>
            <person name="Kingan S."/>
            <person name="Baybayan P."/>
            <person name="Concepcion G."/>
            <person name="Jordan M."/>
            <person name="Riva A."/>
            <person name="Barbazuk W."/>
            <person name="Harkins T."/>
        </authorList>
    </citation>
    <scope>NUCLEOTIDE SEQUENCE [LARGE SCALE GENOMIC DNA]</scope>
    <source>
        <strain evidence="4">cv. Jamaican Lion 4</strain>
        <tissue evidence="3">Leaf</tissue>
    </source>
</reference>
<name>A0A7J6G1X2_CANSA</name>
<feature type="compositionally biased region" description="Basic and acidic residues" evidence="1">
    <location>
        <begin position="232"/>
        <end position="245"/>
    </location>
</feature>
<dbReference type="EMBL" id="JAATIP010000083">
    <property type="protein sequence ID" value="KAF4376994.1"/>
    <property type="molecule type" value="Genomic_DNA"/>
</dbReference>
<protein>
    <recommendedName>
        <fullName evidence="2">Reverse transcriptase zinc-binding domain-containing protein</fullName>
    </recommendedName>
</protein>
<dbReference type="AlphaFoldDB" id="A0A7J6G1X2"/>
<evidence type="ECO:0000256" key="1">
    <source>
        <dbReference type="SAM" id="MobiDB-lite"/>
    </source>
</evidence>